<dbReference type="RefSeq" id="WP_131802366.1">
    <property type="nucleotide sequence ID" value="NZ_FOYP01000001.1"/>
</dbReference>
<protein>
    <submittedName>
        <fullName evidence="1">Uncharacterized protein</fullName>
    </submittedName>
</protein>
<sequence>MSSRANPESARIFEQPMAAQAGVAAAGMDSGANFRGKQCEVIVTGEGQLAASSGVWVAEVVKCDA</sequence>
<gene>
    <name evidence="1" type="ORF">SAMN04488005_1898</name>
</gene>
<reference evidence="2" key="1">
    <citation type="submission" date="2016-10" db="EMBL/GenBank/DDBJ databases">
        <authorList>
            <person name="Varghese N."/>
            <person name="Submissions S."/>
        </authorList>
    </citation>
    <scope>NUCLEOTIDE SEQUENCE [LARGE SCALE GENOMIC DNA]</scope>
    <source>
        <strain evidence="2">DSM 26879</strain>
    </source>
</reference>
<dbReference type="AlphaFoldDB" id="A0A1I6GMI5"/>
<accession>A0A1I6GMI5</accession>
<name>A0A1I6GMI5_9RHOB</name>
<proteinExistence type="predicted"/>
<evidence type="ECO:0000313" key="1">
    <source>
        <dbReference type="EMBL" id="SFR43378.1"/>
    </source>
</evidence>
<dbReference type="STRING" id="390270.SAMN04488005_1898"/>
<evidence type="ECO:0000313" key="2">
    <source>
        <dbReference type="Proteomes" id="UP000199478"/>
    </source>
</evidence>
<organism evidence="1 2">
    <name type="scientific">Yoonia tamlensis</name>
    <dbReference type="NCBI Taxonomy" id="390270"/>
    <lineage>
        <taxon>Bacteria</taxon>
        <taxon>Pseudomonadati</taxon>
        <taxon>Pseudomonadota</taxon>
        <taxon>Alphaproteobacteria</taxon>
        <taxon>Rhodobacterales</taxon>
        <taxon>Paracoccaceae</taxon>
        <taxon>Yoonia</taxon>
    </lineage>
</organism>
<dbReference type="Proteomes" id="UP000199478">
    <property type="component" value="Unassembled WGS sequence"/>
</dbReference>
<keyword evidence="2" id="KW-1185">Reference proteome</keyword>
<dbReference type="OrthoDB" id="7870643at2"/>
<dbReference type="EMBL" id="FOYP01000001">
    <property type="protein sequence ID" value="SFR43378.1"/>
    <property type="molecule type" value="Genomic_DNA"/>
</dbReference>